<dbReference type="PROSITE" id="PS50977">
    <property type="entry name" value="HTH_TETR_2"/>
    <property type="match status" value="1"/>
</dbReference>
<dbReference type="InterPro" id="IPR050109">
    <property type="entry name" value="HTH-type_TetR-like_transc_reg"/>
</dbReference>
<evidence type="ECO:0000256" key="2">
    <source>
        <dbReference type="ARBA" id="ARBA00023015"/>
    </source>
</evidence>
<protein>
    <submittedName>
        <fullName evidence="7">AcrR family transcriptional regulator</fullName>
    </submittedName>
</protein>
<dbReference type="GO" id="GO:0000976">
    <property type="term" value="F:transcription cis-regulatory region binding"/>
    <property type="evidence" value="ECO:0007669"/>
    <property type="project" value="TreeGrafter"/>
</dbReference>
<evidence type="ECO:0000256" key="1">
    <source>
        <dbReference type="ARBA" id="ARBA00022491"/>
    </source>
</evidence>
<dbReference type="InterPro" id="IPR023772">
    <property type="entry name" value="DNA-bd_HTH_TetR-type_CS"/>
</dbReference>
<keyword evidence="3 5" id="KW-0238">DNA-binding</keyword>
<dbReference type="PRINTS" id="PR00455">
    <property type="entry name" value="HTHTETR"/>
</dbReference>
<sequence length="201" mass="21925">MPAQQRGTETYELILKAAAELLADVGIERLSTNMVCERAGLTPPALYRYFPNKYALLCELGKRLMDKQNELIPRWITAEVLAGPVPAIEEALAGLLLETYAVTEEMPGGVWILRALRAVPTVQNIRLDSHAMVAEAQAGLLAEAFPNVPQEELMLAGRVAIDMIYAGVELLFDVPLNPQQVAKVSAAMVASYLPRLAARQA</sequence>
<dbReference type="Pfam" id="PF00440">
    <property type="entry name" value="TetR_N"/>
    <property type="match status" value="1"/>
</dbReference>
<keyword evidence="4" id="KW-0804">Transcription</keyword>
<evidence type="ECO:0000259" key="6">
    <source>
        <dbReference type="PROSITE" id="PS50977"/>
    </source>
</evidence>
<evidence type="ECO:0000313" key="8">
    <source>
        <dbReference type="Proteomes" id="UP000541535"/>
    </source>
</evidence>
<evidence type="ECO:0000256" key="5">
    <source>
        <dbReference type="PROSITE-ProRule" id="PRU00335"/>
    </source>
</evidence>
<evidence type="ECO:0000256" key="3">
    <source>
        <dbReference type="ARBA" id="ARBA00023125"/>
    </source>
</evidence>
<accession>A0A7W5BFU1</accession>
<gene>
    <name evidence="7" type="ORF">FHS03_005513</name>
</gene>
<organism evidence="7 8">
    <name type="scientific">Pseudoduganella violacea</name>
    <dbReference type="NCBI Taxonomy" id="1715466"/>
    <lineage>
        <taxon>Bacteria</taxon>
        <taxon>Pseudomonadati</taxon>
        <taxon>Pseudomonadota</taxon>
        <taxon>Betaproteobacteria</taxon>
        <taxon>Burkholderiales</taxon>
        <taxon>Oxalobacteraceae</taxon>
        <taxon>Telluria group</taxon>
        <taxon>Pseudoduganella</taxon>
    </lineage>
</organism>
<reference evidence="7 8" key="1">
    <citation type="submission" date="2020-08" db="EMBL/GenBank/DDBJ databases">
        <title>Genomic Encyclopedia of Type Strains, Phase III (KMG-III): the genomes of soil and plant-associated and newly described type strains.</title>
        <authorList>
            <person name="Whitman W."/>
        </authorList>
    </citation>
    <scope>NUCLEOTIDE SEQUENCE [LARGE SCALE GENOMIC DNA]</scope>
    <source>
        <strain evidence="7 8">CECT 8897</strain>
    </source>
</reference>
<dbReference type="EMBL" id="JACHXD010000030">
    <property type="protein sequence ID" value="MBB3122412.1"/>
    <property type="molecule type" value="Genomic_DNA"/>
</dbReference>
<dbReference type="SUPFAM" id="SSF46689">
    <property type="entry name" value="Homeodomain-like"/>
    <property type="match status" value="1"/>
</dbReference>
<name>A0A7W5BFU1_9BURK</name>
<dbReference type="PANTHER" id="PTHR30055:SF234">
    <property type="entry name" value="HTH-TYPE TRANSCRIPTIONAL REGULATOR BETI"/>
    <property type="match status" value="1"/>
</dbReference>
<proteinExistence type="predicted"/>
<feature type="DNA-binding region" description="H-T-H motif" evidence="5">
    <location>
        <begin position="31"/>
        <end position="50"/>
    </location>
</feature>
<evidence type="ECO:0000256" key="4">
    <source>
        <dbReference type="ARBA" id="ARBA00023163"/>
    </source>
</evidence>
<dbReference type="PROSITE" id="PS01081">
    <property type="entry name" value="HTH_TETR_1"/>
    <property type="match status" value="1"/>
</dbReference>
<dbReference type="RefSeq" id="WP_229426469.1">
    <property type="nucleotide sequence ID" value="NZ_JACHXD010000030.1"/>
</dbReference>
<feature type="domain" description="HTH tetR-type" evidence="6">
    <location>
        <begin position="8"/>
        <end position="68"/>
    </location>
</feature>
<dbReference type="PANTHER" id="PTHR30055">
    <property type="entry name" value="HTH-TYPE TRANSCRIPTIONAL REGULATOR RUTR"/>
    <property type="match status" value="1"/>
</dbReference>
<evidence type="ECO:0000313" key="7">
    <source>
        <dbReference type="EMBL" id="MBB3122412.1"/>
    </source>
</evidence>
<dbReference type="AlphaFoldDB" id="A0A7W5BFU1"/>
<comment type="caution">
    <text evidence="7">The sequence shown here is derived from an EMBL/GenBank/DDBJ whole genome shotgun (WGS) entry which is preliminary data.</text>
</comment>
<keyword evidence="1" id="KW-0678">Repressor</keyword>
<dbReference type="Gene3D" id="1.10.357.10">
    <property type="entry name" value="Tetracycline Repressor, domain 2"/>
    <property type="match status" value="1"/>
</dbReference>
<dbReference type="InterPro" id="IPR001647">
    <property type="entry name" value="HTH_TetR"/>
</dbReference>
<dbReference type="InterPro" id="IPR009057">
    <property type="entry name" value="Homeodomain-like_sf"/>
</dbReference>
<dbReference type="Proteomes" id="UP000541535">
    <property type="component" value="Unassembled WGS sequence"/>
</dbReference>
<dbReference type="GO" id="GO:0003700">
    <property type="term" value="F:DNA-binding transcription factor activity"/>
    <property type="evidence" value="ECO:0007669"/>
    <property type="project" value="TreeGrafter"/>
</dbReference>
<keyword evidence="8" id="KW-1185">Reference proteome</keyword>
<keyword evidence="2" id="KW-0805">Transcription regulation</keyword>